<keyword evidence="2" id="KW-0472">Membrane</keyword>
<dbReference type="PANTHER" id="PTHR33365">
    <property type="entry name" value="YALI0B05434P"/>
    <property type="match status" value="1"/>
</dbReference>
<evidence type="ECO:0000256" key="1">
    <source>
        <dbReference type="ARBA" id="ARBA00035112"/>
    </source>
</evidence>
<feature type="transmembrane region" description="Helical" evidence="2">
    <location>
        <begin position="39"/>
        <end position="60"/>
    </location>
</feature>
<keyword evidence="2" id="KW-0812">Transmembrane</keyword>
<protein>
    <recommendedName>
        <fullName evidence="5">Tat pathway signal sequence</fullName>
    </recommendedName>
</protein>
<dbReference type="Proteomes" id="UP000053573">
    <property type="component" value="Unassembled WGS sequence"/>
</dbReference>
<sequence length="276" mass="31655">MASSSVTGVDFSDEEEMSSLLKGAEHPRTPNRQTHSQSWRYFAFFIVLGISVFCNFVLFAEQFKRWNLDEICSTYTTQYSSPVLKDVDISYTPVHFNGSFTNPTIYRERPGPLVDEAWLALGTQYAPMIIPENEAEGYGIQKGQVKRMKDQGGGFFANVEVLHHLHCLNMLRQATYFNFEYYSKKGDGPFKDPDDVLETHIGHCVDILRQQIMCTADVGVFGQWWVEGVGPFVDFNTVHKCRNFEEIRKWAEQRQSSYEIDKPQKRPGDVVLPNVP</sequence>
<name>A0A0H1BAZ2_9EURO</name>
<dbReference type="AlphaFoldDB" id="A0A0H1BAZ2"/>
<dbReference type="OrthoDB" id="3687641at2759"/>
<gene>
    <name evidence="3" type="ORF">EMPG_10200</name>
</gene>
<dbReference type="GO" id="GO:0043386">
    <property type="term" value="P:mycotoxin biosynthetic process"/>
    <property type="evidence" value="ECO:0007669"/>
    <property type="project" value="InterPro"/>
</dbReference>
<keyword evidence="4" id="KW-1185">Reference proteome</keyword>
<proteinExistence type="inferred from homology"/>
<accession>A0A0H1BAZ2</accession>
<comment type="similarity">
    <text evidence="1">Belongs to the ustYa family.</text>
</comment>
<evidence type="ECO:0000313" key="3">
    <source>
        <dbReference type="EMBL" id="KLJ06371.1"/>
    </source>
</evidence>
<dbReference type="InterPro" id="IPR021765">
    <property type="entry name" value="UstYa-like"/>
</dbReference>
<reference evidence="4" key="1">
    <citation type="journal article" date="2015" name="PLoS Genet.">
        <title>The dynamic genome and transcriptome of the human fungal pathogen Blastomyces and close relative Emmonsia.</title>
        <authorList>
            <person name="Munoz J.F."/>
            <person name="Gauthier G.M."/>
            <person name="Desjardins C.A."/>
            <person name="Gallo J.E."/>
            <person name="Holder J."/>
            <person name="Sullivan T.D."/>
            <person name="Marty A.J."/>
            <person name="Carmen J.C."/>
            <person name="Chen Z."/>
            <person name="Ding L."/>
            <person name="Gujja S."/>
            <person name="Magrini V."/>
            <person name="Misas E."/>
            <person name="Mitreva M."/>
            <person name="Priest M."/>
            <person name="Saif S."/>
            <person name="Whiston E.A."/>
            <person name="Young S."/>
            <person name="Zeng Q."/>
            <person name="Goldman W.E."/>
            <person name="Mardis E.R."/>
            <person name="Taylor J.W."/>
            <person name="McEwen J.G."/>
            <person name="Clay O.K."/>
            <person name="Klein B.S."/>
            <person name="Cuomo C.A."/>
        </authorList>
    </citation>
    <scope>NUCLEOTIDE SEQUENCE [LARGE SCALE GENOMIC DNA]</scope>
    <source>
        <strain evidence="4">UAMH 139</strain>
    </source>
</reference>
<dbReference type="STRING" id="2060906.A0A0H1BAZ2"/>
<dbReference type="Pfam" id="PF11807">
    <property type="entry name" value="UstYa"/>
    <property type="match status" value="1"/>
</dbReference>
<dbReference type="PANTHER" id="PTHR33365:SF13">
    <property type="entry name" value="TAT PATHWAY SIGNAL SEQUENCE"/>
    <property type="match status" value="1"/>
</dbReference>
<evidence type="ECO:0008006" key="5">
    <source>
        <dbReference type="Google" id="ProtNLM"/>
    </source>
</evidence>
<evidence type="ECO:0000313" key="4">
    <source>
        <dbReference type="Proteomes" id="UP000053573"/>
    </source>
</evidence>
<comment type="caution">
    <text evidence="3">The sequence shown here is derived from an EMBL/GenBank/DDBJ whole genome shotgun (WGS) entry which is preliminary data.</text>
</comment>
<dbReference type="EMBL" id="LDEV01003136">
    <property type="protein sequence ID" value="KLJ06371.1"/>
    <property type="molecule type" value="Genomic_DNA"/>
</dbReference>
<organism evidence="3 4">
    <name type="scientific">Blastomyces silverae</name>
    <dbReference type="NCBI Taxonomy" id="2060906"/>
    <lineage>
        <taxon>Eukaryota</taxon>
        <taxon>Fungi</taxon>
        <taxon>Dikarya</taxon>
        <taxon>Ascomycota</taxon>
        <taxon>Pezizomycotina</taxon>
        <taxon>Eurotiomycetes</taxon>
        <taxon>Eurotiomycetidae</taxon>
        <taxon>Onygenales</taxon>
        <taxon>Ajellomycetaceae</taxon>
        <taxon>Blastomyces</taxon>
    </lineage>
</organism>
<keyword evidence="2" id="KW-1133">Transmembrane helix</keyword>
<evidence type="ECO:0000256" key="2">
    <source>
        <dbReference type="SAM" id="Phobius"/>
    </source>
</evidence>